<name>A0ABT0GG93_9GAMM</name>
<sequence length="145" mass="15149">MKIVVAIDGSNTSLHALDALIAMAEGWGGNHELALVNVQQPIVHADAFGITAGMDGPLLMQLGDRDLEEALKRAEASGFATTKRVEVGPAAHCIGDYATEVNADMVVLGTKGRSNLANVLVGSVAHRIPQHCHCPVLLIPPAKEG</sequence>
<dbReference type="InterPro" id="IPR014729">
    <property type="entry name" value="Rossmann-like_a/b/a_fold"/>
</dbReference>
<gene>
    <name evidence="3" type="ORF">M0G41_07755</name>
</gene>
<dbReference type="Pfam" id="PF00582">
    <property type="entry name" value="Usp"/>
    <property type="match status" value="1"/>
</dbReference>
<dbReference type="SUPFAM" id="SSF52402">
    <property type="entry name" value="Adenine nucleotide alpha hydrolases-like"/>
    <property type="match status" value="1"/>
</dbReference>
<evidence type="ECO:0000313" key="4">
    <source>
        <dbReference type="Proteomes" id="UP001431449"/>
    </source>
</evidence>
<evidence type="ECO:0000313" key="3">
    <source>
        <dbReference type="EMBL" id="MCK7593560.1"/>
    </source>
</evidence>
<reference evidence="3" key="1">
    <citation type="submission" date="2022-04" db="EMBL/GenBank/DDBJ databases">
        <title>Lysobacter sp. CAU 1642 isolated from sea sand.</title>
        <authorList>
            <person name="Kim W."/>
        </authorList>
    </citation>
    <scope>NUCLEOTIDE SEQUENCE</scope>
    <source>
        <strain evidence="3">CAU 1642</strain>
    </source>
</reference>
<dbReference type="EMBL" id="JALNMH010000005">
    <property type="protein sequence ID" value="MCK7593560.1"/>
    <property type="molecule type" value="Genomic_DNA"/>
</dbReference>
<comment type="similarity">
    <text evidence="1">Belongs to the universal stress protein A family.</text>
</comment>
<comment type="caution">
    <text evidence="3">The sequence shown here is derived from an EMBL/GenBank/DDBJ whole genome shotgun (WGS) entry which is preliminary data.</text>
</comment>
<feature type="domain" description="UspA" evidence="2">
    <location>
        <begin position="2"/>
        <end position="140"/>
    </location>
</feature>
<dbReference type="PANTHER" id="PTHR46268">
    <property type="entry name" value="STRESS RESPONSE PROTEIN NHAX"/>
    <property type="match status" value="1"/>
</dbReference>
<dbReference type="PRINTS" id="PR01438">
    <property type="entry name" value="UNVRSLSTRESS"/>
</dbReference>
<dbReference type="InterPro" id="IPR006015">
    <property type="entry name" value="Universal_stress_UspA"/>
</dbReference>
<proteinExistence type="inferred from homology"/>
<dbReference type="CDD" id="cd00293">
    <property type="entry name" value="USP-like"/>
    <property type="match status" value="1"/>
</dbReference>
<dbReference type="InterPro" id="IPR006016">
    <property type="entry name" value="UspA"/>
</dbReference>
<keyword evidence="4" id="KW-1185">Reference proteome</keyword>
<dbReference type="Gene3D" id="3.40.50.620">
    <property type="entry name" value="HUPs"/>
    <property type="match status" value="1"/>
</dbReference>
<protein>
    <submittedName>
        <fullName evidence="3">Universal stress protein</fullName>
    </submittedName>
</protein>
<dbReference type="Proteomes" id="UP001431449">
    <property type="component" value="Unassembled WGS sequence"/>
</dbReference>
<organism evidence="3 4">
    <name type="scientific">Pseudomarimonas salicorniae</name>
    <dbReference type="NCBI Taxonomy" id="2933270"/>
    <lineage>
        <taxon>Bacteria</taxon>
        <taxon>Pseudomonadati</taxon>
        <taxon>Pseudomonadota</taxon>
        <taxon>Gammaproteobacteria</taxon>
        <taxon>Lysobacterales</taxon>
        <taxon>Lysobacteraceae</taxon>
        <taxon>Pseudomarimonas</taxon>
    </lineage>
</organism>
<evidence type="ECO:0000256" key="1">
    <source>
        <dbReference type="ARBA" id="ARBA00008791"/>
    </source>
</evidence>
<dbReference type="RefSeq" id="WP_248207291.1">
    <property type="nucleotide sequence ID" value="NZ_JALNMH010000005.1"/>
</dbReference>
<evidence type="ECO:0000259" key="2">
    <source>
        <dbReference type="Pfam" id="PF00582"/>
    </source>
</evidence>
<accession>A0ABT0GG93</accession>
<dbReference type="PANTHER" id="PTHR46268:SF6">
    <property type="entry name" value="UNIVERSAL STRESS PROTEIN UP12"/>
    <property type="match status" value="1"/>
</dbReference>